<reference evidence="1 2" key="1">
    <citation type="submission" date="2015-01" db="EMBL/GenBank/DDBJ databases">
        <title>Genome Sequencing of Rickettsiales.</title>
        <authorList>
            <person name="Daugherty S.C."/>
            <person name="Su Q."/>
            <person name="Abolude K."/>
            <person name="Beier-Sexton M."/>
            <person name="Carlyon J.A."/>
            <person name="Carter R."/>
            <person name="Day N.P."/>
            <person name="Dumler S.J."/>
            <person name="Dyachenko V."/>
            <person name="Godinez A."/>
            <person name="Kurtti T.J."/>
            <person name="Lichay M."/>
            <person name="Mullins K.E."/>
            <person name="Ott S."/>
            <person name="Pappas-Brown V."/>
            <person name="Paris D.H."/>
            <person name="Patel P."/>
            <person name="Richards A.L."/>
            <person name="Sadzewicz L."/>
            <person name="Sears K."/>
            <person name="Seidman D."/>
            <person name="Sengamalay N."/>
            <person name="Stenos J."/>
            <person name="Tallon L.J."/>
            <person name="Vincent G."/>
            <person name="Fraser C.M."/>
            <person name="Munderloh U."/>
            <person name="Dunning-Hotopp J.C."/>
        </authorList>
    </citation>
    <scope>NUCLEOTIDE SEQUENCE [LARGE SCALE GENOMIC DNA]</scope>
    <source>
        <strain evidence="1 2">Pedreira</strain>
    </source>
</reference>
<dbReference type="PATRIC" id="fig|1359196.3.peg.1021"/>
<evidence type="ECO:0000313" key="1">
    <source>
        <dbReference type="EMBL" id="KJV58662.1"/>
    </source>
</evidence>
<gene>
    <name evidence="1" type="ORF">RFEPED_1053</name>
</gene>
<comment type="caution">
    <text evidence="1">The sequence shown here is derived from an EMBL/GenBank/DDBJ whole genome shotgun (WGS) entry which is preliminary data.</text>
</comment>
<organism evidence="1 2">
    <name type="scientific">Rickettsia felis str. Pedreira</name>
    <dbReference type="NCBI Taxonomy" id="1359196"/>
    <lineage>
        <taxon>Bacteria</taxon>
        <taxon>Pseudomonadati</taxon>
        <taxon>Pseudomonadota</taxon>
        <taxon>Alphaproteobacteria</taxon>
        <taxon>Rickettsiales</taxon>
        <taxon>Rickettsiaceae</taxon>
        <taxon>Rickettsieae</taxon>
        <taxon>Rickettsia</taxon>
        <taxon>spotted fever group</taxon>
    </lineage>
</organism>
<name>A0A0F3MTB2_RICFI</name>
<evidence type="ECO:0000313" key="2">
    <source>
        <dbReference type="Proteomes" id="UP000033475"/>
    </source>
</evidence>
<sequence>MVFRHCEQVLPEPSLRGAKSLVAWIENCCKFGYVIPAQAEIQHKAR</sequence>
<proteinExistence type="predicted"/>
<protein>
    <submittedName>
        <fullName evidence="1">Uncharacterized protein</fullName>
    </submittedName>
</protein>
<accession>A0A0F3MTB2</accession>
<dbReference type="Proteomes" id="UP000033475">
    <property type="component" value="Unassembled WGS sequence"/>
</dbReference>
<dbReference type="AlphaFoldDB" id="A0A0F3MTB2"/>
<dbReference type="EMBL" id="LANQ01000001">
    <property type="protein sequence ID" value="KJV58662.1"/>
    <property type="molecule type" value="Genomic_DNA"/>
</dbReference>